<name>A0AA37UH55_9MICO</name>
<dbReference type="AlphaFoldDB" id="A0AA37UH55"/>
<keyword evidence="5 6" id="KW-0472">Membrane</keyword>
<gene>
    <name evidence="8" type="ORF">GCM10025875_05650</name>
</gene>
<keyword evidence="4 6" id="KW-1133">Transmembrane helix</keyword>
<dbReference type="InterPro" id="IPR003838">
    <property type="entry name" value="ABC3_permease_C"/>
</dbReference>
<evidence type="ECO:0000259" key="7">
    <source>
        <dbReference type="Pfam" id="PF02687"/>
    </source>
</evidence>
<evidence type="ECO:0000256" key="2">
    <source>
        <dbReference type="ARBA" id="ARBA00022475"/>
    </source>
</evidence>
<dbReference type="RefSeq" id="WP_348525625.1">
    <property type="nucleotide sequence ID" value="NZ_BSUM01000001.1"/>
</dbReference>
<evidence type="ECO:0000256" key="4">
    <source>
        <dbReference type="ARBA" id="ARBA00022989"/>
    </source>
</evidence>
<dbReference type="EMBL" id="BSUM01000001">
    <property type="protein sequence ID" value="GMA30573.1"/>
    <property type="molecule type" value="Genomic_DNA"/>
</dbReference>
<keyword evidence="3 6" id="KW-0812">Transmembrane</keyword>
<sequence>MATLLATIGTLAAVTVLTRLRRGEVIALRAAGVPGRTQARSRLLETLVLGAGALPVGLAVGLVVAVVTMPTLVRLSVVGLADYASPLRLDAPALAAGLVLAALGTLLAAVGSARRVRVQHADTEHREETR</sequence>
<comment type="caution">
    <text evidence="8">The sequence shown here is derived from an EMBL/GenBank/DDBJ whole genome shotgun (WGS) entry which is preliminary data.</text>
</comment>
<evidence type="ECO:0000256" key="3">
    <source>
        <dbReference type="ARBA" id="ARBA00022692"/>
    </source>
</evidence>
<reference evidence="8" key="2">
    <citation type="submission" date="2023-02" db="EMBL/GenBank/DDBJ databases">
        <authorList>
            <person name="Sun Q."/>
            <person name="Mori K."/>
        </authorList>
    </citation>
    <scope>NUCLEOTIDE SEQUENCE</scope>
    <source>
        <strain evidence="8">NBRC 112290</strain>
    </source>
</reference>
<organism evidence="8 9">
    <name type="scientific">Litorihabitans aurantiacus</name>
    <dbReference type="NCBI Taxonomy" id="1930061"/>
    <lineage>
        <taxon>Bacteria</taxon>
        <taxon>Bacillati</taxon>
        <taxon>Actinomycetota</taxon>
        <taxon>Actinomycetes</taxon>
        <taxon>Micrococcales</taxon>
        <taxon>Beutenbergiaceae</taxon>
        <taxon>Litorihabitans</taxon>
    </lineage>
</organism>
<proteinExistence type="predicted"/>
<evidence type="ECO:0000313" key="9">
    <source>
        <dbReference type="Proteomes" id="UP001157161"/>
    </source>
</evidence>
<reference evidence="8" key="1">
    <citation type="journal article" date="2014" name="Int. J. Syst. Evol. Microbiol.">
        <title>Complete genome sequence of Corynebacterium casei LMG S-19264T (=DSM 44701T), isolated from a smear-ripened cheese.</title>
        <authorList>
            <consortium name="US DOE Joint Genome Institute (JGI-PGF)"/>
            <person name="Walter F."/>
            <person name="Albersmeier A."/>
            <person name="Kalinowski J."/>
            <person name="Ruckert C."/>
        </authorList>
    </citation>
    <scope>NUCLEOTIDE SEQUENCE</scope>
    <source>
        <strain evidence="8">NBRC 112290</strain>
    </source>
</reference>
<evidence type="ECO:0000256" key="5">
    <source>
        <dbReference type="ARBA" id="ARBA00023136"/>
    </source>
</evidence>
<dbReference type="GO" id="GO:0005886">
    <property type="term" value="C:plasma membrane"/>
    <property type="evidence" value="ECO:0007669"/>
    <property type="project" value="UniProtKB-SubCell"/>
</dbReference>
<evidence type="ECO:0000313" key="8">
    <source>
        <dbReference type="EMBL" id="GMA30573.1"/>
    </source>
</evidence>
<evidence type="ECO:0000256" key="6">
    <source>
        <dbReference type="SAM" id="Phobius"/>
    </source>
</evidence>
<feature type="domain" description="ABC3 transporter permease C-terminal" evidence="7">
    <location>
        <begin position="2"/>
        <end position="117"/>
    </location>
</feature>
<feature type="transmembrane region" description="Helical" evidence="6">
    <location>
        <begin position="46"/>
        <end position="73"/>
    </location>
</feature>
<comment type="subcellular location">
    <subcellularLocation>
        <location evidence="1">Cell membrane</location>
        <topology evidence="1">Multi-pass membrane protein</topology>
    </subcellularLocation>
</comment>
<keyword evidence="9" id="KW-1185">Reference proteome</keyword>
<evidence type="ECO:0000256" key="1">
    <source>
        <dbReference type="ARBA" id="ARBA00004651"/>
    </source>
</evidence>
<dbReference type="Pfam" id="PF02687">
    <property type="entry name" value="FtsX"/>
    <property type="match status" value="1"/>
</dbReference>
<dbReference type="Proteomes" id="UP001157161">
    <property type="component" value="Unassembled WGS sequence"/>
</dbReference>
<keyword evidence="2" id="KW-1003">Cell membrane</keyword>
<feature type="transmembrane region" description="Helical" evidence="6">
    <location>
        <begin position="93"/>
        <end position="110"/>
    </location>
</feature>
<protein>
    <recommendedName>
        <fullName evidence="7">ABC3 transporter permease C-terminal domain-containing protein</fullName>
    </recommendedName>
</protein>
<accession>A0AA37UH55</accession>